<evidence type="ECO:0000256" key="5">
    <source>
        <dbReference type="ARBA" id="ARBA00022807"/>
    </source>
</evidence>
<dbReference type="PROSITE" id="PS52048">
    <property type="entry name" value="UCH_DOMAIN"/>
    <property type="match status" value="1"/>
</dbReference>
<feature type="active site" description="Nucleophile" evidence="6">
    <location>
        <position position="128"/>
    </location>
</feature>
<comment type="similarity">
    <text evidence="6 7">Belongs to the peptidase C12 family.</text>
</comment>
<proteinExistence type="inferred from homology"/>
<keyword evidence="11" id="KW-1185">Reference proteome</keyword>
<dbReference type="EMBL" id="ML991845">
    <property type="protein sequence ID" value="KAF2230235.1"/>
    <property type="molecule type" value="Genomic_DNA"/>
</dbReference>
<gene>
    <name evidence="10" type="ORF">EV356DRAFT_520066</name>
</gene>
<keyword evidence="4 6" id="KW-0378">Hydrolase</keyword>
<evidence type="ECO:0000259" key="9">
    <source>
        <dbReference type="PROSITE" id="PS52048"/>
    </source>
</evidence>
<dbReference type="PRINTS" id="PR00707">
    <property type="entry name" value="UBCTHYDRLASE"/>
</dbReference>
<comment type="catalytic activity">
    <reaction evidence="1 6 7">
        <text>Thiol-dependent hydrolysis of ester, thioester, amide, peptide and isopeptide bonds formed by the C-terminal Gly of ubiquitin (a 76-residue protein attached to proteins as an intracellular targeting signal).</text>
        <dbReference type="EC" id="3.4.19.12"/>
    </reaction>
</comment>
<reference evidence="10" key="1">
    <citation type="journal article" date="2020" name="Stud. Mycol.">
        <title>101 Dothideomycetes genomes: a test case for predicting lifestyles and emergence of pathogens.</title>
        <authorList>
            <person name="Haridas S."/>
            <person name="Albert R."/>
            <person name="Binder M."/>
            <person name="Bloem J."/>
            <person name="Labutti K."/>
            <person name="Salamov A."/>
            <person name="Andreopoulos B."/>
            <person name="Baker S."/>
            <person name="Barry K."/>
            <person name="Bills G."/>
            <person name="Bluhm B."/>
            <person name="Cannon C."/>
            <person name="Castanera R."/>
            <person name="Culley D."/>
            <person name="Daum C."/>
            <person name="Ezra D."/>
            <person name="Gonzalez J."/>
            <person name="Henrissat B."/>
            <person name="Kuo A."/>
            <person name="Liang C."/>
            <person name="Lipzen A."/>
            <person name="Lutzoni F."/>
            <person name="Magnuson J."/>
            <person name="Mondo S."/>
            <person name="Nolan M."/>
            <person name="Ohm R."/>
            <person name="Pangilinan J."/>
            <person name="Park H.-J."/>
            <person name="Ramirez L."/>
            <person name="Alfaro M."/>
            <person name="Sun H."/>
            <person name="Tritt A."/>
            <person name="Yoshinaga Y."/>
            <person name="Zwiers L.-H."/>
            <person name="Turgeon B."/>
            <person name="Goodwin S."/>
            <person name="Spatafora J."/>
            <person name="Crous P."/>
            <person name="Grigoriev I."/>
        </authorList>
    </citation>
    <scope>NUCLEOTIDE SEQUENCE</scope>
    <source>
        <strain evidence="10">Tuck. ex Michener</strain>
    </source>
</reference>
<keyword evidence="2 6" id="KW-0645">Protease</keyword>
<dbReference type="GO" id="GO:0004843">
    <property type="term" value="F:cysteine-type deubiquitinase activity"/>
    <property type="evidence" value="ECO:0007669"/>
    <property type="project" value="UniProtKB-UniRule"/>
</dbReference>
<sequence>MASSKANSSTKATSSKSSNSTDATSPSTVFTAPEHRATKEDIQKWQGWCKLQSEPSIFNVMLRKLEVKGVRVADVHDLDSLTEQPDPIFGLLFLFPYRKLDDDDEDEEEASETSSKLWFANQTTENACATIGLINMLCNIPGIDRGDFINTMKDYTETFPPPLRGFILSSWPLLRNLHNSYCTKADMLLADSCMERDFTKAAQRKSRANLSSSSASTSTSTAPTTRKRKAIALDDDDNEDDEPGENHFMGYVPFAGHVWRLDGLDPSPHDLGPYPQDAEKEEEEGGEGAGGRPDAAGAGWVGVARANIQRYMATASADDAFNLTRLGPDPLLAKTEALRENIRGLRWVEARLDARERGWREGEGVGSVEAVPELGVSEEELVAVEEEDEEEEELSVEGLVGLRERLGREQAGWRAGAKEAKGEWEEDERRAEERRFDFGPFIRGLLRRVAERGRLREIVEDL</sequence>
<evidence type="ECO:0000256" key="6">
    <source>
        <dbReference type="PROSITE-ProRule" id="PRU01393"/>
    </source>
</evidence>
<feature type="compositionally biased region" description="Acidic residues" evidence="8">
    <location>
        <begin position="233"/>
        <end position="243"/>
    </location>
</feature>
<dbReference type="Pfam" id="PF01088">
    <property type="entry name" value="Peptidase_C12"/>
    <property type="match status" value="1"/>
</dbReference>
<dbReference type="Proteomes" id="UP000800092">
    <property type="component" value="Unassembled WGS sequence"/>
</dbReference>
<evidence type="ECO:0000256" key="3">
    <source>
        <dbReference type="ARBA" id="ARBA00022786"/>
    </source>
</evidence>
<keyword evidence="5 6" id="KW-0788">Thiol protease</keyword>
<dbReference type="OrthoDB" id="1924260at2759"/>
<evidence type="ECO:0000256" key="7">
    <source>
        <dbReference type="RuleBase" id="RU361215"/>
    </source>
</evidence>
<dbReference type="Gene3D" id="3.40.532.10">
    <property type="entry name" value="Peptidase C12, ubiquitin carboxyl-terminal hydrolase"/>
    <property type="match status" value="1"/>
</dbReference>
<dbReference type="PROSITE" id="PS52049">
    <property type="entry name" value="ULD"/>
    <property type="match status" value="1"/>
</dbReference>
<dbReference type="InterPro" id="IPR036959">
    <property type="entry name" value="Peptidase_C12_UCH_sf"/>
</dbReference>
<feature type="compositionally biased region" description="Low complexity" evidence="8">
    <location>
        <begin position="1"/>
        <end position="28"/>
    </location>
</feature>
<organism evidence="10 11">
    <name type="scientific">Viridothelium virens</name>
    <name type="common">Speckled blister lichen</name>
    <name type="synonym">Trypethelium virens</name>
    <dbReference type="NCBI Taxonomy" id="1048519"/>
    <lineage>
        <taxon>Eukaryota</taxon>
        <taxon>Fungi</taxon>
        <taxon>Dikarya</taxon>
        <taxon>Ascomycota</taxon>
        <taxon>Pezizomycotina</taxon>
        <taxon>Dothideomycetes</taxon>
        <taxon>Dothideomycetes incertae sedis</taxon>
        <taxon>Trypetheliales</taxon>
        <taxon>Trypetheliaceae</taxon>
        <taxon>Viridothelium</taxon>
    </lineage>
</organism>
<dbReference type="PANTHER" id="PTHR10589">
    <property type="entry name" value="UBIQUITIN CARBOXYL-TERMINAL HYDROLASE"/>
    <property type="match status" value="1"/>
</dbReference>
<keyword evidence="3 6" id="KW-0833">Ubl conjugation pathway</keyword>
<dbReference type="PANTHER" id="PTHR10589:SF29">
    <property type="entry name" value="UBIQUITIN CARBOXYL-TERMINAL HYDROLASE"/>
    <property type="match status" value="1"/>
</dbReference>
<evidence type="ECO:0000256" key="4">
    <source>
        <dbReference type="ARBA" id="ARBA00022801"/>
    </source>
</evidence>
<dbReference type="InterPro" id="IPR038765">
    <property type="entry name" value="Papain-like_cys_pep_sf"/>
</dbReference>
<dbReference type="GO" id="GO:0006511">
    <property type="term" value="P:ubiquitin-dependent protein catabolic process"/>
    <property type="evidence" value="ECO:0007669"/>
    <property type="project" value="UniProtKB-UniRule"/>
</dbReference>
<feature type="site" description="Important for enzyme activity" evidence="6">
    <location>
        <position position="262"/>
    </location>
</feature>
<accession>A0A6A6GWW7</accession>
<protein>
    <recommendedName>
        <fullName evidence="7">Ubiquitin carboxyl-terminal hydrolase</fullName>
        <ecNumber evidence="7">3.4.19.12</ecNumber>
    </recommendedName>
</protein>
<feature type="region of interest" description="Disordered" evidence="8">
    <location>
        <begin position="204"/>
        <end position="247"/>
    </location>
</feature>
<feature type="active site" description="Proton donor" evidence="6">
    <location>
        <position position="247"/>
    </location>
</feature>
<dbReference type="GO" id="GO:0016579">
    <property type="term" value="P:protein deubiquitination"/>
    <property type="evidence" value="ECO:0007669"/>
    <property type="project" value="TreeGrafter"/>
</dbReference>
<name>A0A6A6GWW7_VIRVR</name>
<feature type="compositionally biased region" description="Low complexity" evidence="8">
    <location>
        <begin position="208"/>
        <end position="224"/>
    </location>
</feature>
<evidence type="ECO:0000256" key="8">
    <source>
        <dbReference type="SAM" id="MobiDB-lite"/>
    </source>
</evidence>
<dbReference type="InterPro" id="IPR001578">
    <property type="entry name" value="Peptidase_C12_UCH"/>
</dbReference>
<dbReference type="SUPFAM" id="SSF54001">
    <property type="entry name" value="Cysteine proteinases"/>
    <property type="match status" value="1"/>
</dbReference>
<dbReference type="EC" id="3.4.19.12" evidence="7"/>
<evidence type="ECO:0000256" key="1">
    <source>
        <dbReference type="ARBA" id="ARBA00000707"/>
    </source>
</evidence>
<feature type="region of interest" description="Disordered" evidence="8">
    <location>
        <begin position="1"/>
        <end position="35"/>
    </location>
</feature>
<feature type="domain" description="UCH catalytic" evidence="9">
    <location>
        <begin position="47"/>
        <end position="328"/>
    </location>
</feature>
<evidence type="ECO:0000313" key="11">
    <source>
        <dbReference type="Proteomes" id="UP000800092"/>
    </source>
</evidence>
<dbReference type="GO" id="GO:0005737">
    <property type="term" value="C:cytoplasm"/>
    <property type="evidence" value="ECO:0007669"/>
    <property type="project" value="TreeGrafter"/>
</dbReference>
<feature type="site" description="Transition state stabilizer" evidence="6">
    <location>
        <position position="122"/>
    </location>
</feature>
<feature type="region of interest" description="Disordered" evidence="8">
    <location>
        <begin position="265"/>
        <end position="297"/>
    </location>
</feature>
<dbReference type="AlphaFoldDB" id="A0A6A6GWW7"/>
<evidence type="ECO:0000256" key="2">
    <source>
        <dbReference type="ARBA" id="ARBA00022670"/>
    </source>
</evidence>
<evidence type="ECO:0000313" key="10">
    <source>
        <dbReference type="EMBL" id="KAF2230235.1"/>
    </source>
</evidence>